<sequence length="118" mass="13396">MISSLMRCVMVNKIIAIALCLTLVGCIGTPKEPVPEPPKNEIVHPNIPTPPPNPGVKILVITTDTIKANTAYVGFEYDEWLDFAKWMHSYKSYNQDLLEVIRLYKEQDPNIQKKVENN</sequence>
<name>Q6WI65_BPKVM</name>
<dbReference type="KEGG" id="vg:2546051"/>
<dbReference type="OrthoDB" id="22352at10239"/>
<reference evidence="1 2" key="1">
    <citation type="journal article" date="2003" name="J. Bacteriol.">
        <title>Complete genome sequence of the broad-host-range vibriophage KVP40: comparative genomics of a T4-related bacteriophage.</title>
        <authorList>
            <person name="Miller E."/>
            <person name="Heidelberg J."/>
            <person name="Eisen J."/>
            <person name="Nelson W."/>
            <person name="Durkin A."/>
            <person name="Ciecko A."/>
            <person name="Feldblyum T."/>
            <person name="White O."/>
            <person name="Paulsen I."/>
            <person name="Nierman W."/>
            <person name="Lee J."/>
            <person name="Szczypinski B."/>
            <person name="Fraser C."/>
        </authorList>
    </citation>
    <scope>NUCLEOTIDE SEQUENCE</scope>
    <source>
        <strain evidence="2">Isolate Vibrio parahaemolyticus/Japan/Matsuzaki /1991</strain>
    </source>
</reference>
<dbReference type="EMBL" id="AY283928">
    <property type="protein sequence ID" value="AAQ64158.1"/>
    <property type="molecule type" value="Genomic_DNA"/>
</dbReference>
<proteinExistence type="predicted"/>
<organismHost>
    <name type="scientific">Vibrio parahaemolyticus</name>
    <dbReference type="NCBI Taxonomy" id="670"/>
</organismHost>
<gene>
    <name evidence="1" type="ORF">KVP40.0087</name>
</gene>
<dbReference type="PROSITE" id="PS51257">
    <property type="entry name" value="PROKAR_LIPOPROTEIN"/>
    <property type="match status" value="1"/>
</dbReference>
<evidence type="ECO:0000313" key="2">
    <source>
        <dbReference type="Proteomes" id="UP000001785"/>
    </source>
</evidence>
<keyword evidence="2" id="KW-1185">Reference proteome</keyword>
<organism evidence="1 2">
    <name type="scientific">Vibrio phage KVP40 (isolate Vibrio parahaemolyticus/Japan/Matsuzaki/1991)</name>
    <name type="common">KVP40</name>
    <name type="synonym">Bacteriophage KVP40</name>
    <dbReference type="NCBI Taxonomy" id="75320"/>
    <lineage>
        <taxon>Viruses</taxon>
        <taxon>Duplodnaviria</taxon>
        <taxon>Heunggongvirae</taxon>
        <taxon>Uroviricota</taxon>
        <taxon>Caudoviricetes</taxon>
        <taxon>Pantevenvirales</taxon>
        <taxon>Straboviridae</taxon>
        <taxon>Schizotequatrovirus</taxon>
        <taxon>Schizotequatrovirus KVP40</taxon>
    </lineage>
</organism>
<dbReference type="RefSeq" id="NP_899335.1">
    <property type="nucleotide sequence ID" value="NC_005083.2"/>
</dbReference>
<accession>Q6WI65</accession>
<dbReference type="GeneID" id="2546051"/>
<dbReference type="Proteomes" id="UP000001785">
    <property type="component" value="Segment"/>
</dbReference>
<evidence type="ECO:0000313" key="1">
    <source>
        <dbReference type="EMBL" id="AAQ64158.1"/>
    </source>
</evidence>
<protein>
    <submittedName>
        <fullName evidence="1">Uncharacterized protein</fullName>
    </submittedName>
</protein>